<gene>
    <name evidence="2" type="ORF">FO442_08200</name>
</gene>
<accession>A0A556N0K5</accession>
<protein>
    <submittedName>
        <fullName evidence="2">Uncharacterized protein</fullName>
    </submittedName>
</protein>
<proteinExistence type="predicted"/>
<comment type="caution">
    <text evidence="2">The sequence shown here is derived from an EMBL/GenBank/DDBJ whole genome shotgun (WGS) entry which is preliminary data.</text>
</comment>
<dbReference type="AlphaFoldDB" id="A0A556N0K5"/>
<dbReference type="Proteomes" id="UP000316008">
    <property type="component" value="Unassembled WGS sequence"/>
</dbReference>
<evidence type="ECO:0000313" key="2">
    <source>
        <dbReference type="EMBL" id="TSJ45720.1"/>
    </source>
</evidence>
<feature type="region of interest" description="Disordered" evidence="1">
    <location>
        <begin position="44"/>
        <end position="91"/>
    </location>
</feature>
<dbReference type="RefSeq" id="WP_144332676.1">
    <property type="nucleotide sequence ID" value="NZ_VLPL01000003.1"/>
</dbReference>
<name>A0A556N0K5_9FLAO</name>
<evidence type="ECO:0000256" key="1">
    <source>
        <dbReference type="SAM" id="MobiDB-lite"/>
    </source>
</evidence>
<dbReference type="EMBL" id="VLPL01000003">
    <property type="protein sequence ID" value="TSJ45720.1"/>
    <property type="molecule type" value="Genomic_DNA"/>
</dbReference>
<feature type="compositionally biased region" description="Basic residues" evidence="1">
    <location>
        <begin position="54"/>
        <end position="91"/>
    </location>
</feature>
<reference evidence="2 3" key="1">
    <citation type="submission" date="2019-07" db="EMBL/GenBank/DDBJ databases">
        <authorList>
            <person name="Huq M.A."/>
        </authorList>
    </citation>
    <scope>NUCLEOTIDE SEQUENCE [LARGE SCALE GENOMIC DNA]</scope>
    <source>
        <strain evidence="2 3">MAH-3</strain>
    </source>
</reference>
<keyword evidence="3" id="KW-1185">Reference proteome</keyword>
<dbReference type="OrthoDB" id="10010465at2"/>
<evidence type="ECO:0000313" key="3">
    <source>
        <dbReference type="Proteomes" id="UP000316008"/>
    </source>
</evidence>
<sequence>MKLRTILQGIVLCGLFIFGAGSVTSSYGQDGSVAKAEKTIAKRRKKEAKAAKKEAKKSKKAFWARQSKAAKKSVKRNAKRQKRAKRQSNGW</sequence>
<organism evidence="2 3">
    <name type="scientific">Fluviicola chungangensis</name>
    <dbReference type="NCBI Taxonomy" id="2597671"/>
    <lineage>
        <taxon>Bacteria</taxon>
        <taxon>Pseudomonadati</taxon>
        <taxon>Bacteroidota</taxon>
        <taxon>Flavobacteriia</taxon>
        <taxon>Flavobacteriales</taxon>
        <taxon>Crocinitomicaceae</taxon>
        <taxon>Fluviicola</taxon>
    </lineage>
</organism>